<dbReference type="AlphaFoldDB" id="A0A1G7ZPM0"/>
<organism evidence="3 4">
    <name type="scientific">Propionivibrio dicarboxylicus</name>
    <dbReference type="NCBI Taxonomy" id="83767"/>
    <lineage>
        <taxon>Bacteria</taxon>
        <taxon>Pseudomonadati</taxon>
        <taxon>Pseudomonadota</taxon>
        <taxon>Betaproteobacteria</taxon>
        <taxon>Rhodocyclales</taxon>
        <taxon>Rhodocyclaceae</taxon>
        <taxon>Propionivibrio</taxon>
    </lineage>
</organism>
<keyword evidence="3" id="KW-0378">Hydrolase</keyword>
<dbReference type="RefSeq" id="WP_091935365.1">
    <property type="nucleotide sequence ID" value="NZ_FNCY01000003.1"/>
</dbReference>
<evidence type="ECO:0000259" key="2">
    <source>
        <dbReference type="Pfam" id="PF04909"/>
    </source>
</evidence>
<feature type="domain" description="Amidohydrolase-related" evidence="2">
    <location>
        <begin position="10"/>
        <end position="302"/>
    </location>
</feature>
<dbReference type="OrthoDB" id="9787654at2"/>
<dbReference type="STRING" id="83767.SAMN05660652_01236"/>
<accession>A0A1G7ZPM0</accession>
<dbReference type="InterPro" id="IPR006680">
    <property type="entry name" value="Amidohydro-rel"/>
</dbReference>
<dbReference type="SUPFAM" id="SSF51556">
    <property type="entry name" value="Metallo-dependent hydrolases"/>
    <property type="match status" value="1"/>
</dbReference>
<dbReference type="InterPro" id="IPR052350">
    <property type="entry name" value="Metallo-dep_Lactonases"/>
</dbReference>
<dbReference type="InterPro" id="IPR032466">
    <property type="entry name" value="Metal_Hydrolase"/>
</dbReference>
<reference evidence="3 4" key="1">
    <citation type="submission" date="2016-10" db="EMBL/GenBank/DDBJ databases">
        <authorList>
            <person name="de Groot N.N."/>
        </authorList>
    </citation>
    <scope>NUCLEOTIDE SEQUENCE [LARGE SCALE GENOMIC DNA]</scope>
    <source>
        <strain evidence="3 4">DSM 5885</strain>
    </source>
</reference>
<evidence type="ECO:0000313" key="3">
    <source>
        <dbReference type="EMBL" id="SDH10496.1"/>
    </source>
</evidence>
<protein>
    <submittedName>
        <fullName evidence="3">Predicted metal-dependent hydrolase, TIM-barrel fold</fullName>
    </submittedName>
</protein>
<evidence type="ECO:0000256" key="1">
    <source>
        <dbReference type="ARBA" id="ARBA00038310"/>
    </source>
</evidence>
<sequence length="314" mass="35066">MTLRLPRAIVDSHHHIWDLSQIHYPWLAEAYDASTFILGDYRPLCRNFMPDDLRAAWGGMPVVATVHIEAECERRLALEETRWVHAQAAASGLPNAVVAHVDLLADDADEQLDAHCRYPLVRSIRFKPVTSRRPDDSVRDRPGSLFDARWPAALARLQAHGLAWDLRVPFWHLEEAAAVLRDFPALPVVLQHTGLPWDRSAAGLNAWRRGMEALAALPNVHVRLSELGLRDRPWRLEDNLPVVRDAVAIFGWQRSMFGSNFPVAGLRIDYPTLVLAMAEALAPLDEVASAAVWHDNALRFYGMELAAVATAVGG</sequence>
<dbReference type="PANTHER" id="PTHR43569:SF1">
    <property type="entry name" value="BLL3371 PROTEIN"/>
    <property type="match status" value="1"/>
</dbReference>
<dbReference type="GO" id="GO:0016787">
    <property type="term" value="F:hydrolase activity"/>
    <property type="evidence" value="ECO:0007669"/>
    <property type="project" value="UniProtKB-KW"/>
</dbReference>
<keyword evidence="4" id="KW-1185">Reference proteome</keyword>
<name>A0A1G7ZPM0_9RHOO</name>
<evidence type="ECO:0000313" key="4">
    <source>
        <dbReference type="Proteomes" id="UP000198607"/>
    </source>
</evidence>
<gene>
    <name evidence="3" type="ORF">SAMN05660652_01236</name>
</gene>
<dbReference type="PANTHER" id="PTHR43569">
    <property type="entry name" value="AMIDOHYDROLASE"/>
    <property type="match status" value="1"/>
</dbReference>
<dbReference type="Pfam" id="PF04909">
    <property type="entry name" value="Amidohydro_2"/>
    <property type="match status" value="1"/>
</dbReference>
<dbReference type="Gene3D" id="3.20.20.140">
    <property type="entry name" value="Metal-dependent hydrolases"/>
    <property type="match status" value="1"/>
</dbReference>
<proteinExistence type="inferred from homology"/>
<comment type="similarity">
    <text evidence="1">Belongs to the metallo-dependent hydrolases superfamily.</text>
</comment>
<dbReference type="EMBL" id="FNCY01000003">
    <property type="protein sequence ID" value="SDH10496.1"/>
    <property type="molecule type" value="Genomic_DNA"/>
</dbReference>
<dbReference type="Proteomes" id="UP000198607">
    <property type="component" value="Unassembled WGS sequence"/>
</dbReference>